<dbReference type="SMART" id="SM00326">
    <property type="entry name" value="SH3"/>
    <property type="match status" value="1"/>
</dbReference>
<evidence type="ECO:0000256" key="4">
    <source>
        <dbReference type="ARBA" id="ARBA00022737"/>
    </source>
</evidence>
<proteinExistence type="predicted"/>
<name>A0A177WJW8_BATDL</name>
<dbReference type="SUPFAM" id="SSF48403">
    <property type="entry name" value="Ankyrin repeat"/>
    <property type="match status" value="1"/>
</dbReference>
<dbReference type="Proteomes" id="UP000077115">
    <property type="component" value="Unassembled WGS sequence"/>
</dbReference>
<dbReference type="Gene3D" id="2.30.30.40">
    <property type="entry name" value="SH3 Domains"/>
    <property type="match status" value="1"/>
</dbReference>
<evidence type="ECO:0000259" key="11">
    <source>
        <dbReference type="PROSITE" id="PS50002"/>
    </source>
</evidence>
<dbReference type="InterPro" id="IPR001452">
    <property type="entry name" value="SH3_domain"/>
</dbReference>
<feature type="signal peptide" evidence="10">
    <location>
        <begin position="1"/>
        <end position="19"/>
    </location>
</feature>
<evidence type="ECO:0000256" key="7">
    <source>
        <dbReference type="ARBA" id="ARBA00040640"/>
    </source>
</evidence>
<dbReference type="PANTHER" id="PTHR24155">
    <property type="entry name" value="OSTEOCLAST-STIMULATING FACTOR 1"/>
    <property type="match status" value="1"/>
</dbReference>
<evidence type="ECO:0000256" key="1">
    <source>
        <dbReference type="ARBA" id="ARBA00004496"/>
    </source>
</evidence>
<dbReference type="VEuPathDB" id="FungiDB:BDEG_24167"/>
<evidence type="ECO:0000313" key="12">
    <source>
        <dbReference type="EMBL" id="OAJ40429.1"/>
    </source>
</evidence>
<dbReference type="Pfam" id="PF12796">
    <property type="entry name" value="Ank_2"/>
    <property type="match status" value="1"/>
</dbReference>
<dbReference type="PROSITE" id="PS50297">
    <property type="entry name" value="ANK_REP_REGION"/>
    <property type="match status" value="3"/>
</dbReference>
<dbReference type="InterPro" id="IPR002110">
    <property type="entry name" value="Ankyrin_rpt"/>
</dbReference>
<feature type="repeat" description="ANK" evidence="8">
    <location>
        <begin position="145"/>
        <end position="177"/>
    </location>
</feature>
<feature type="chain" id="PRO_5008077642" description="Osteoclast-stimulating factor 1" evidence="10">
    <location>
        <begin position="20"/>
        <end position="254"/>
    </location>
</feature>
<dbReference type="GO" id="GO:0005737">
    <property type="term" value="C:cytoplasm"/>
    <property type="evidence" value="ECO:0007669"/>
    <property type="project" value="UniProtKB-SubCell"/>
</dbReference>
<accession>A0A177WJW8</accession>
<comment type="function">
    <text evidence="6">Induces bone resorption, acting probably through a signaling cascade which results in the secretion of factor(s) enhancing osteoclast formation and activity.</text>
</comment>
<keyword evidence="2 9" id="KW-0728">SH3 domain</keyword>
<keyword evidence="4" id="KW-0677">Repeat</keyword>
<dbReference type="CDD" id="cd11772">
    <property type="entry name" value="SH3_OSTF1"/>
    <property type="match status" value="1"/>
</dbReference>
<dbReference type="STRING" id="403673.A0A177WJW8"/>
<dbReference type="PRINTS" id="PR00452">
    <property type="entry name" value="SH3DOMAIN"/>
</dbReference>
<evidence type="ECO:0000256" key="2">
    <source>
        <dbReference type="ARBA" id="ARBA00022443"/>
    </source>
</evidence>
<feature type="repeat" description="ANK" evidence="8">
    <location>
        <begin position="178"/>
        <end position="199"/>
    </location>
</feature>
<keyword evidence="10" id="KW-0732">Signal</keyword>
<protein>
    <recommendedName>
        <fullName evidence="7">Osteoclast-stimulating factor 1</fullName>
    </recommendedName>
</protein>
<reference evidence="12 13" key="2">
    <citation type="submission" date="2016-05" db="EMBL/GenBank/DDBJ databases">
        <title>Lineage-specific infection strategies underlie the spectrum of fungal disease in amphibians.</title>
        <authorList>
            <person name="Cuomo C.A."/>
            <person name="Farrer R.A."/>
            <person name="James T."/>
            <person name="Longcore J."/>
            <person name="Birren B."/>
        </authorList>
    </citation>
    <scope>NUCLEOTIDE SEQUENCE [LARGE SCALE GENOMIC DNA]</scope>
    <source>
        <strain evidence="12 13">JEL423</strain>
    </source>
</reference>
<evidence type="ECO:0000256" key="9">
    <source>
        <dbReference type="PROSITE-ProRule" id="PRU00192"/>
    </source>
</evidence>
<dbReference type="AlphaFoldDB" id="A0A177WJW8"/>
<evidence type="ECO:0000256" key="10">
    <source>
        <dbReference type="SAM" id="SignalP"/>
    </source>
</evidence>
<feature type="repeat" description="ANK" evidence="8">
    <location>
        <begin position="112"/>
        <end position="144"/>
    </location>
</feature>
<dbReference type="SUPFAM" id="SSF50044">
    <property type="entry name" value="SH3-domain"/>
    <property type="match status" value="1"/>
</dbReference>
<keyword evidence="3" id="KW-0963">Cytoplasm</keyword>
<dbReference type="PRINTS" id="PR01887">
    <property type="entry name" value="SPECTRNALPHA"/>
</dbReference>
<evidence type="ECO:0000256" key="8">
    <source>
        <dbReference type="PROSITE-ProRule" id="PRU00023"/>
    </source>
</evidence>
<evidence type="ECO:0000256" key="3">
    <source>
        <dbReference type="ARBA" id="ARBA00022490"/>
    </source>
</evidence>
<keyword evidence="5 8" id="KW-0040">ANK repeat</keyword>
<dbReference type="GO" id="GO:0007165">
    <property type="term" value="P:signal transduction"/>
    <property type="evidence" value="ECO:0007669"/>
    <property type="project" value="TreeGrafter"/>
</dbReference>
<dbReference type="SMART" id="SM00248">
    <property type="entry name" value="ANK"/>
    <property type="match status" value="3"/>
</dbReference>
<dbReference type="PROSITE" id="PS50088">
    <property type="entry name" value="ANK_REPEAT"/>
    <property type="match status" value="3"/>
</dbReference>
<comment type="subcellular location">
    <subcellularLocation>
        <location evidence="1">Cytoplasm</location>
    </subcellularLocation>
</comment>
<evidence type="ECO:0000313" key="13">
    <source>
        <dbReference type="Proteomes" id="UP000077115"/>
    </source>
</evidence>
<dbReference type="EMBL" id="DS022304">
    <property type="protein sequence ID" value="OAJ40429.1"/>
    <property type="molecule type" value="Genomic_DNA"/>
</dbReference>
<dbReference type="Pfam" id="PF00018">
    <property type="entry name" value="SH3_1"/>
    <property type="match status" value="1"/>
</dbReference>
<gene>
    <name evidence="12" type="ORF">BDEG_24167</name>
</gene>
<dbReference type="Pfam" id="PF00023">
    <property type="entry name" value="Ank"/>
    <property type="match status" value="1"/>
</dbReference>
<dbReference type="Gene3D" id="1.25.40.20">
    <property type="entry name" value="Ankyrin repeat-containing domain"/>
    <property type="match status" value="2"/>
</dbReference>
<dbReference type="PANTHER" id="PTHR24155:SF10">
    <property type="entry name" value="OSTEOCLAST-STIMULATING FACTOR 1"/>
    <property type="match status" value="1"/>
</dbReference>
<dbReference type="InterPro" id="IPR036770">
    <property type="entry name" value="Ankyrin_rpt-contain_sf"/>
</dbReference>
<evidence type="ECO:0000256" key="5">
    <source>
        <dbReference type="ARBA" id="ARBA00023043"/>
    </source>
</evidence>
<evidence type="ECO:0000256" key="6">
    <source>
        <dbReference type="ARBA" id="ARBA00037432"/>
    </source>
</evidence>
<sequence>MVLLLLPVYCIYSYNLVLSVRSIQPHQNVSNTLVYPSCTCYYTNHLYRPGKKDIQVVRALYTYTPQQPDELGFEEGDILYVIEKENVDWWKCRSGTNEGMVPSNYVGENTAQIDNPLHEAAKRGNESFVAELLAAGVSVNGLDRAGNTPIHWACRGGHAQIVSYLLKQSPTINAQNKLGDTPLHLAAWGGHSQVVYLLLGHPDVRVNLRNNDGSTPLDLAKNAEIGAALLNFTGCNGADDLAGDGLDEEDEEVE</sequence>
<reference evidence="12 13" key="1">
    <citation type="submission" date="2006-10" db="EMBL/GenBank/DDBJ databases">
        <title>The Genome Sequence of Batrachochytrium dendrobatidis JEL423.</title>
        <authorList>
            <consortium name="The Broad Institute Genome Sequencing Platform"/>
            <person name="Birren B."/>
            <person name="Lander E."/>
            <person name="Galagan J."/>
            <person name="Cuomo C."/>
            <person name="Devon K."/>
            <person name="Jaffe D."/>
            <person name="Butler J."/>
            <person name="Alvarez P."/>
            <person name="Gnerre S."/>
            <person name="Grabherr M."/>
            <person name="Kleber M."/>
            <person name="Mauceli E."/>
            <person name="Brockman W."/>
            <person name="Young S."/>
            <person name="LaButti K."/>
            <person name="Sykes S."/>
            <person name="DeCaprio D."/>
            <person name="Crawford M."/>
            <person name="Koehrsen M."/>
            <person name="Engels R."/>
            <person name="Montgomery P."/>
            <person name="Pearson M."/>
            <person name="Howarth C."/>
            <person name="Larson L."/>
            <person name="White J."/>
            <person name="O'Leary S."/>
            <person name="Kodira C."/>
            <person name="Zeng Q."/>
            <person name="Yandava C."/>
            <person name="Alvarado L."/>
            <person name="Longcore J."/>
            <person name="James T."/>
        </authorList>
    </citation>
    <scope>NUCLEOTIDE SEQUENCE [LARGE SCALE GENOMIC DNA]</scope>
    <source>
        <strain evidence="12 13">JEL423</strain>
    </source>
</reference>
<dbReference type="InterPro" id="IPR036028">
    <property type="entry name" value="SH3-like_dom_sf"/>
</dbReference>
<organism evidence="12 13">
    <name type="scientific">Batrachochytrium dendrobatidis (strain JEL423)</name>
    <dbReference type="NCBI Taxonomy" id="403673"/>
    <lineage>
        <taxon>Eukaryota</taxon>
        <taxon>Fungi</taxon>
        <taxon>Fungi incertae sedis</taxon>
        <taxon>Chytridiomycota</taxon>
        <taxon>Chytridiomycota incertae sedis</taxon>
        <taxon>Chytridiomycetes</taxon>
        <taxon>Rhizophydiales</taxon>
        <taxon>Rhizophydiales incertae sedis</taxon>
        <taxon>Batrachochytrium</taxon>
    </lineage>
</organism>
<feature type="domain" description="SH3" evidence="11">
    <location>
        <begin position="52"/>
        <end position="111"/>
    </location>
</feature>
<dbReference type="PROSITE" id="PS50002">
    <property type="entry name" value="SH3"/>
    <property type="match status" value="1"/>
</dbReference>